<evidence type="ECO:0000313" key="2">
    <source>
        <dbReference type="EMBL" id="KAH8702136.1"/>
    </source>
</evidence>
<keyword evidence="3" id="KW-1185">Reference proteome</keyword>
<dbReference type="AlphaFoldDB" id="A0AAD4KXJ5"/>
<dbReference type="InterPro" id="IPR021006">
    <property type="entry name" value="Hda2/3"/>
</dbReference>
<dbReference type="RefSeq" id="XP_046075512.1">
    <property type="nucleotide sequence ID" value="XM_046213750.1"/>
</dbReference>
<evidence type="ECO:0000313" key="3">
    <source>
        <dbReference type="Proteomes" id="UP001201262"/>
    </source>
</evidence>
<proteinExistence type="predicted"/>
<organism evidence="2 3">
    <name type="scientific">Talaromyces proteolyticus</name>
    <dbReference type="NCBI Taxonomy" id="1131652"/>
    <lineage>
        <taxon>Eukaryota</taxon>
        <taxon>Fungi</taxon>
        <taxon>Dikarya</taxon>
        <taxon>Ascomycota</taxon>
        <taxon>Pezizomycotina</taxon>
        <taxon>Eurotiomycetes</taxon>
        <taxon>Eurotiomycetidae</taxon>
        <taxon>Eurotiales</taxon>
        <taxon>Trichocomaceae</taxon>
        <taxon>Talaromyces</taxon>
        <taxon>Talaromyces sect. Bacilispori</taxon>
    </lineage>
</organism>
<accession>A0AAD4KXJ5</accession>
<feature type="compositionally biased region" description="Polar residues" evidence="1">
    <location>
        <begin position="1"/>
        <end position="11"/>
    </location>
</feature>
<dbReference type="EMBL" id="JAJTJA010000003">
    <property type="protein sequence ID" value="KAH8702136.1"/>
    <property type="molecule type" value="Genomic_DNA"/>
</dbReference>
<feature type="compositionally biased region" description="Basic and acidic residues" evidence="1">
    <location>
        <begin position="17"/>
        <end position="32"/>
    </location>
</feature>
<feature type="compositionally biased region" description="Polar residues" evidence="1">
    <location>
        <begin position="748"/>
        <end position="771"/>
    </location>
</feature>
<feature type="compositionally biased region" description="Polar residues" evidence="1">
    <location>
        <begin position="42"/>
        <end position="58"/>
    </location>
</feature>
<dbReference type="Proteomes" id="UP001201262">
    <property type="component" value="Unassembled WGS sequence"/>
</dbReference>
<gene>
    <name evidence="2" type="ORF">BGW36DRAFT_356275</name>
</gene>
<feature type="region of interest" description="Disordered" evidence="1">
    <location>
        <begin position="719"/>
        <end position="771"/>
    </location>
</feature>
<protein>
    <submittedName>
        <fullName evidence="2">Class II histone deacetylase complex subunits 2 and 3-domain-containing protein</fullName>
    </submittedName>
</protein>
<name>A0AAD4KXJ5_9EURO</name>
<feature type="region of interest" description="Disordered" evidence="1">
    <location>
        <begin position="466"/>
        <end position="494"/>
    </location>
</feature>
<dbReference type="Pfam" id="PF11496">
    <property type="entry name" value="HDA2-3"/>
    <property type="match status" value="1"/>
</dbReference>
<reference evidence="2" key="1">
    <citation type="submission" date="2021-12" db="EMBL/GenBank/DDBJ databases">
        <title>Convergent genome expansion in fungi linked to evolution of root-endophyte symbiosis.</title>
        <authorList>
            <consortium name="DOE Joint Genome Institute"/>
            <person name="Ke Y.-H."/>
            <person name="Bonito G."/>
            <person name="Liao H.-L."/>
            <person name="Looney B."/>
            <person name="Rojas-Flechas A."/>
            <person name="Nash J."/>
            <person name="Hameed K."/>
            <person name="Schadt C."/>
            <person name="Martin F."/>
            <person name="Crous P.W."/>
            <person name="Miettinen O."/>
            <person name="Magnuson J.K."/>
            <person name="Labbe J."/>
            <person name="Jacobson D."/>
            <person name="Doktycz M.J."/>
            <person name="Veneault-Fourrey C."/>
            <person name="Kuo A."/>
            <person name="Mondo S."/>
            <person name="Calhoun S."/>
            <person name="Riley R."/>
            <person name="Ohm R."/>
            <person name="LaButti K."/>
            <person name="Andreopoulos B."/>
            <person name="Pangilinan J."/>
            <person name="Nolan M."/>
            <person name="Tritt A."/>
            <person name="Clum A."/>
            <person name="Lipzen A."/>
            <person name="Daum C."/>
            <person name="Barry K."/>
            <person name="Grigoriev I.V."/>
            <person name="Vilgalys R."/>
        </authorList>
    </citation>
    <scope>NUCLEOTIDE SEQUENCE</scope>
    <source>
        <strain evidence="2">PMI_201</strain>
    </source>
</reference>
<dbReference type="InterPro" id="IPR038609">
    <property type="entry name" value="HDA1_su2/3_sf"/>
</dbReference>
<dbReference type="Gene3D" id="3.40.50.12360">
    <property type="match status" value="1"/>
</dbReference>
<comment type="caution">
    <text evidence="2">The sequence shown here is derived from an EMBL/GenBank/DDBJ whole genome shotgun (WGS) entry which is preliminary data.</text>
</comment>
<evidence type="ECO:0000256" key="1">
    <source>
        <dbReference type="SAM" id="MobiDB-lite"/>
    </source>
</evidence>
<sequence length="771" mass="86150">MDSRLAQTHSPSPDALGRYDDIPGATPRERVQNAHARLRATASATSNPMISASATPSSAGDIDPAPVAPIPETTAPLSVRTHEDHVKRPAPVTEDHEAAADIVVPPALLFPEQPEVQTIQPSAIFDEAETVVPGSLKLGPSEFAISLPMDSRSKDEYERAFAEHSHSVKVLLAGFKSTDGDIVPDIEQGQILADIRTLLEKLDNIALHTDLNIAEHVKQSQFDPQKEASWAEYTSAKFLLLGHLIEIAGAQDLHIIVMTKAGKGVELVERYFLGKAFTYTRPREEMHGNIEVSMQSGPLSVGIHATNHDAIIETYRPPAAILALDSSFNTLSPSVGHLRSTYARNGNLLPVVHLIISNSSEHIQRCLPDLPETQRLMLLVHIVDSLRDLLGDLQDDALSVQEDAEELFTYLLSENFKASWNIPTIEPLHILVSDSLEPQNSLSAFDAPQPSAAGLSMNKRLFDSMDTDSQDTKRQRLHVSQEASQVTDSSPSGSQNLDLITKLTAFENKLVEMKSNHAAEIDRLQTTLSSLEDRSAERDKGWEVLQHRYESRTKEVHQTRQERDKLVTEKTKTEQKLARQQDEITKLKDERTQLKQDLEAARNDLKAEGGMKEELENAREEIRKLTISNASLERKTEYERKQAEYTREQYQNASNAAAQSGNEIRQLKEENAEIKNKLAAEAVKLREIRAQTDETRHTARIKELEQALESRETLLRRKEEELRNLRNNRPTTRATSTQPRSPKWGNGSRPTSPGINNGRFSNLRFSSEMSF</sequence>
<feature type="region of interest" description="Disordered" evidence="1">
    <location>
        <begin position="1"/>
        <end position="83"/>
    </location>
</feature>
<dbReference type="GO" id="GO:0070823">
    <property type="term" value="C:HDA1 complex"/>
    <property type="evidence" value="ECO:0007669"/>
    <property type="project" value="InterPro"/>
</dbReference>
<dbReference type="GeneID" id="70244037"/>
<feature type="compositionally biased region" description="Polar residues" evidence="1">
    <location>
        <begin position="481"/>
        <end position="494"/>
    </location>
</feature>
<feature type="region of interest" description="Disordered" evidence="1">
    <location>
        <begin position="553"/>
        <end position="574"/>
    </location>
</feature>